<evidence type="ECO:0000313" key="2">
    <source>
        <dbReference type="WBParaSite" id="ES5_v2.g22927.t1"/>
    </source>
</evidence>
<protein>
    <submittedName>
        <fullName evidence="2">Reverse transcriptase domain-containing protein</fullName>
    </submittedName>
</protein>
<sequence>MYICVKFLVKVNGKNSSQTTADSGVGQGSVLGPIIFVILFSKLSKLLKEINGIIHFKFANDLKIIYSYLIKNFDPEIIKKALATVTQWCESKSMAVAPKKTYHVQFGPTNSAAKYVLNNIEIEKKEVVRDLGF</sequence>
<dbReference type="Proteomes" id="UP000887579">
    <property type="component" value="Unplaced"/>
</dbReference>
<evidence type="ECO:0000313" key="1">
    <source>
        <dbReference type="Proteomes" id="UP000887579"/>
    </source>
</evidence>
<organism evidence="1 2">
    <name type="scientific">Panagrolaimus sp. ES5</name>
    <dbReference type="NCBI Taxonomy" id="591445"/>
    <lineage>
        <taxon>Eukaryota</taxon>
        <taxon>Metazoa</taxon>
        <taxon>Ecdysozoa</taxon>
        <taxon>Nematoda</taxon>
        <taxon>Chromadorea</taxon>
        <taxon>Rhabditida</taxon>
        <taxon>Tylenchina</taxon>
        <taxon>Panagrolaimomorpha</taxon>
        <taxon>Panagrolaimoidea</taxon>
        <taxon>Panagrolaimidae</taxon>
        <taxon>Panagrolaimus</taxon>
    </lineage>
</organism>
<accession>A0AC34G064</accession>
<reference evidence="2" key="1">
    <citation type="submission" date="2022-11" db="UniProtKB">
        <authorList>
            <consortium name="WormBaseParasite"/>
        </authorList>
    </citation>
    <scope>IDENTIFICATION</scope>
</reference>
<dbReference type="WBParaSite" id="ES5_v2.g22927.t1">
    <property type="protein sequence ID" value="ES5_v2.g22927.t1"/>
    <property type="gene ID" value="ES5_v2.g22927"/>
</dbReference>
<proteinExistence type="predicted"/>
<name>A0AC34G064_9BILA</name>